<dbReference type="PANTHER" id="PTHR11820">
    <property type="entry name" value="ACYLPYRUVASE"/>
    <property type="match status" value="1"/>
</dbReference>
<sequence length="294" mass="32096">MRVKMPQFQRLVRFLSNDGAIYYGDAILPTGVTDARQAKSARVISGDIFGAHKVEDKVVPIAKLLSPLAPEAVSTARFLGLNYRKHAIETNMPVPKYPILFYKPSTSLAGPEDDIIVPRLAQVEDNRIDYECELVIVIGKKCRDVSEAEAPNYVLGYSLGNDVSQRTWQLQLGGSQWGIGKMFDTWAPFGPAIVSPEVVGATDQLEISTTLNGQVVQKESTGDMIFSVAQAVSFLSQGSTLLPGDVIFMGTPSGVGMGRSPQIWLKDGDLVEMSLSNVGTIRNVVRYQRESSKL</sequence>
<accession>A0A060TA61</accession>
<dbReference type="FunFam" id="3.90.850.10:FF:000002">
    <property type="entry name" value="2-hydroxyhepta-2,4-diene-1,7-dioate isomerase"/>
    <property type="match status" value="1"/>
</dbReference>
<comment type="similarity">
    <text evidence="1">Belongs to the FAH family.</text>
</comment>
<dbReference type="EMBL" id="HG937693">
    <property type="protein sequence ID" value="CDP35757.1"/>
    <property type="molecule type" value="Genomic_DNA"/>
</dbReference>
<proteinExistence type="inferred from homology"/>
<evidence type="ECO:0000313" key="4">
    <source>
        <dbReference type="EMBL" id="CDP35757.1"/>
    </source>
</evidence>
<evidence type="ECO:0000259" key="3">
    <source>
        <dbReference type="Pfam" id="PF01557"/>
    </source>
</evidence>
<evidence type="ECO:0000256" key="1">
    <source>
        <dbReference type="ARBA" id="ARBA00010211"/>
    </source>
</evidence>
<dbReference type="PhylomeDB" id="A0A060TA61"/>
<dbReference type="SUPFAM" id="SSF56529">
    <property type="entry name" value="FAH"/>
    <property type="match status" value="1"/>
</dbReference>
<dbReference type="AlphaFoldDB" id="A0A060TA61"/>
<evidence type="ECO:0000256" key="2">
    <source>
        <dbReference type="ARBA" id="ARBA00022723"/>
    </source>
</evidence>
<organism evidence="4">
    <name type="scientific">Blastobotrys adeninivorans</name>
    <name type="common">Yeast</name>
    <name type="synonym">Arxula adeninivorans</name>
    <dbReference type="NCBI Taxonomy" id="409370"/>
    <lineage>
        <taxon>Eukaryota</taxon>
        <taxon>Fungi</taxon>
        <taxon>Dikarya</taxon>
        <taxon>Ascomycota</taxon>
        <taxon>Saccharomycotina</taxon>
        <taxon>Dipodascomycetes</taxon>
        <taxon>Dipodascales</taxon>
        <taxon>Trichomonascaceae</taxon>
        <taxon>Blastobotrys</taxon>
    </lineage>
</organism>
<dbReference type="InterPro" id="IPR011234">
    <property type="entry name" value="Fumarylacetoacetase-like_C"/>
</dbReference>
<reference evidence="4" key="2">
    <citation type="submission" date="2014-06" db="EMBL/GenBank/DDBJ databases">
        <title>The complete genome of Blastobotrys (Arxula) adeninivorans LS3 - a yeast of biotechnological interest.</title>
        <authorList>
            <person name="Kunze G."/>
            <person name="Gaillardin C."/>
            <person name="Czernicka M."/>
            <person name="Durrens P."/>
            <person name="Martin T."/>
            <person name="Boer E."/>
            <person name="Gabaldon T."/>
            <person name="Cruz J."/>
            <person name="Talla E."/>
            <person name="Marck C."/>
            <person name="Goffeau A."/>
            <person name="Barbe V."/>
            <person name="Baret P."/>
            <person name="Baronian K."/>
            <person name="Beier S."/>
            <person name="Bleykasten C."/>
            <person name="Bode R."/>
            <person name="Casaregola S."/>
            <person name="Despons L."/>
            <person name="Fairhead C."/>
            <person name="Giersberg M."/>
            <person name="Gierski P."/>
            <person name="Hahnel U."/>
            <person name="Hartmann A."/>
            <person name="Jankowska D."/>
            <person name="Jubin C."/>
            <person name="Jung P."/>
            <person name="Lafontaine I."/>
            <person name="Leh-Louis V."/>
            <person name="Lemaire M."/>
            <person name="Marcet-Houben M."/>
            <person name="Mascher M."/>
            <person name="Morel G."/>
            <person name="Richard G.-F."/>
            <person name="Riechen J."/>
            <person name="Sacerdot C."/>
            <person name="Sarkar A."/>
            <person name="Savel G."/>
            <person name="Schacherer J."/>
            <person name="Sherman D."/>
            <person name="Straub M.-L."/>
            <person name="Stein N."/>
            <person name="Thierry A."/>
            <person name="Trautwein-Schult A."/>
            <person name="Westhof E."/>
            <person name="Worch S."/>
            <person name="Dujon B."/>
            <person name="Souciet J.-L."/>
            <person name="Wincker P."/>
            <person name="Scholz U."/>
            <person name="Neuveglise N."/>
        </authorList>
    </citation>
    <scope>NUCLEOTIDE SEQUENCE</scope>
    <source>
        <strain evidence="4">LS3</strain>
    </source>
</reference>
<name>A0A060TA61_BLAAD</name>
<dbReference type="Pfam" id="PF01557">
    <property type="entry name" value="FAA_hydrolase"/>
    <property type="match status" value="1"/>
</dbReference>
<keyword evidence="2" id="KW-0479">Metal-binding</keyword>
<protein>
    <submittedName>
        <fullName evidence="4">ARAD1C42746p</fullName>
    </submittedName>
</protein>
<dbReference type="GO" id="GO:0006107">
    <property type="term" value="P:oxaloacetate metabolic process"/>
    <property type="evidence" value="ECO:0007669"/>
    <property type="project" value="UniProtKB-ARBA"/>
</dbReference>
<gene>
    <name evidence="4" type="ORF">GNLVRS02_ARAD1C42746g</name>
</gene>
<feature type="domain" description="Fumarylacetoacetase-like C-terminal" evidence="3">
    <location>
        <begin position="79"/>
        <end position="286"/>
    </location>
</feature>
<reference evidence="4" key="1">
    <citation type="submission" date="2014-02" db="EMBL/GenBank/DDBJ databases">
        <authorList>
            <person name="Genoscope - CEA"/>
        </authorList>
    </citation>
    <scope>NUCLEOTIDE SEQUENCE</scope>
    <source>
        <strain evidence="4">LS3</strain>
    </source>
</reference>
<dbReference type="GO" id="GO:0046872">
    <property type="term" value="F:metal ion binding"/>
    <property type="evidence" value="ECO:0007669"/>
    <property type="project" value="UniProtKB-KW"/>
</dbReference>
<dbReference type="Gene3D" id="3.90.850.10">
    <property type="entry name" value="Fumarylacetoacetase-like, C-terminal domain"/>
    <property type="match status" value="1"/>
</dbReference>
<dbReference type="InterPro" id="IPR036663">
    <property type="entry name" value="Fumarylacetoacetase_C_sf"/>
</dbReference>
<dbReference type="GO" id="GO:0050163">
    <property type="term" value="F:oxaloacetate tautomerase activity"/>
    <property type="evidence" value="ECO:0007669"/>
    <property type="project" value="UniProtKB-ARBA"/>
</dbReference>
<dbReference type="PANTHER" id="PTHR11820:SF112">
    <property type="entry name" value="FUMARYLACETOACETATE HYDROLASE FAMILY PROTEIN (AFU_ORTHOLOGUE AFUA_1G02370)-RELATED"/>
    <property type="match status" value="1"/>
</dbReference>